<evidence type="ECO:0000259" key="6">
    <source>
        <dbReference type="Pfam" id="PF00496"/>
    </source>
</evidence>
<sequence>MTKKSLLVLLGMVMALMLVLAACGGSDEPASTEEDPDVEEPAEGEEEAEGEGEEAASGEPQQGGEIVLSTSGEPVTFNPLYSQDSASADVIDLIHVSLLQTDEELNLIPYLATDLPEISEDGLEYTYTLNEGVLFHDGEELTAEDVKFTHDIFINPDYTGPRAGDFDTLESIEVVDDYTVKFILSEVDASFDTRSGYGILPKHILEEVPVADLEEHMEYNRNAPIGAGPFEFVDYVDGQYLEVVAHEEYFEGRPNLDKVTFRVASDTNAELLMFETGDTDYMILPATEYATAETYDHGRISSTLALRYDYIGWNNDRPLFQDPKVRQALTMAIDRQLIVDEIMDGKAEVAHVPASPLSWAFPESAPEFDFDPEGAKELLAEAGWEPGSDGILEKDGERFSFEILSNDGNVVRRDIGVIVQQMLGDIGIEVEARQMEWGAFLEQTNAPNYDFDAVVLAWGLATDPDPTAIWHSKEIEAGLNNISYKNDRVDELADQNKKILDQDERAAVIAEIYEEIANDQPYTFLYYPEQHILLSNRVEGFTHHPRVNMYKVNEWYVSE</sequence>
<dbReference type="GO" id="GO:0015833">
    <property type="term" value="P:peptide transport"/>
    <property type="evidence" value="ECO:0007669"/>
    <property type="project" value="TreeGrafter"/>
</dbReference>
<feature type="chain" id="PRO_5044259421" evidence="5">
    <location>
        <begin position="22"/>
        <end position="559"/>
    </location>
</feature>
<dbReference type="Pfam" id="PF00496">
    <property type="entry name" value="SBP_bac_5"/>
    <property type="match status" value="1"/>
</dbReference>
<dbReference type="PANTHER" id="PTHR30290:SF9">
    <property type="entry name" value="OLIGOPEPTIDE-BINDING PROTEIN APPA"/>
    <property type="match status" value="1"/>
</dbReference>
<dbReference type="InterPro" id="IPR039424">
    <property type="entry name" value="SBP_5"/>
</dbReference>
<comment type="similarity">
    <text evidence="1">Belongs to the bacterial solute-binding protein 5 family.</text>
</comment>
<feature type="domain" description="Solute-binding protein family 5" evidence="6">
    <location>
        <begin position="107"/>
        <end position="471"/>
    </location>
</feature>
<name>A0AB39BQK4_9BACI</name>
<evidence type="ECO:0000256" key="5">
    <source>
        <dbReference type="SAM" id="SignalP"/>
    </source>
</evidence>
<dbReference type="GO" id="GO:1904680">
    <property type="term" value="F:peptide transmembrane transporter activity"/>
    <property type="evidence" value="ECO:0007669"/>
    <property type="project" value="TreeGrafter"/>
</dbReference>
<dbReference type="SUPFAM" id="SSF53850">
    <property type="entry name" value="Periplasmic binding protein-like II"/>
    <property type="match status" value="1"/>
</dbReference>
<evidence type="ECO:0000256" key="2">
    <source>
        <dbReference type="ARBA" id="ARBA00022448"/>
    </source>
</evidence>
<dbReference type="FunFam" id="3.10.105.10:FF:000006">
    <property type="entry name" value="Peptide ABC transporter substrate-binding protein"/>
    <property type="match status" value="1"/>
</dbReference>
<feature type="region of interest" description="Disordered" evidence="4">
    <location>
        <begin position="25"/>
        <end position="70"/>
    </location>
</feature>
<gene>
    <name evidence="7" type="ORF">AB3N04_13405</name>
</gene>
<dbReference type="RefSeq" id="WP_368503249.1">
    <property type="nucleotide sequence ID" value="NZ_CP162551.1"/>
</dbReference>
<dbReference type="PROSITE" id="PS51257">
    <property type="entry name" value="PROKAR_LIPOPROTEIN"/>
    <property type="match status" value="1"/>
</dbReference>
<dbReference type="Gene3D" id="3.10.105.10">
    <property type="entry name" value="Dipeptide-binding Protein, Domain 3"/>
    <property type="match status" value="1"/>
</dbReference>
<feature type="compositionally biased region" description="Acidic residues" evidence="4">
    <location>
        <begin position="30"/>
        <end position="56"/>
    </location>
</feature>
<dbReference type="AlphaFoldDB" id="A0AB39BQK4"/>
<dbReference type="Gene3D" id="3.40.190.10">
    <property type="entry name" value="Periplasmic binding protein-like II"/>
    <property type="match status" value="1"/>
</dbReference>
<organism evidence="7">
    <name type="scientific">Alkalihalophilus sp. As8PL</name>
    <dbReference type="NCBI Taxonomy" id="3237103"/>
    <lineage>
        <taxon>Bacteria</taxon>
        <taxon>Bacillati</taxon>
        <taxon>Bacillota</taxon>
        <taxon>Bacilli</taxon>
        <taxon>Bacillales</taxon>
        <taxon>Bacillaceae</taxon>
        <taxon>Alkalihalophilus</taxon>
    </lineage>
</organism>
<keyword evidence="2" id="KW-0813">Transport</keyword>
<keyword evidence="3 5" id="KW-0732">Signal</keyword>
<proteinExistence type="inferred from homology"/>
<dbReference type="PANTHER" id="PTHR30290">
    <property type="entry name" value="PERIPLASMIC BINDING COMPONENT OF ABC TRANSPORTER"/>
    <property type="match status" value="1"/>
</dbReference>
<protein>
    <submittedName>
        <fullName evidence="7">Peptide-binding protein</fullName>
    </submittedName>
</protein>
<dbReference type="GO" id="GO:0043190">
    <property type="term" value="C:ATP-binding cassette (ABC) transporter complex"/>
    <property type="evidence" value="ECO:0007669"/>
    <property type="project" value="InterPro"/>
</dbReference>
<dbReference type="InterPro" id="IPR030678">
    <property type="entry name" value="Peptide/Ni-bd"/>
</dbReference>
<dbReference type="Gene3D" id="3.90.76.10">
    <property type="entry name" value="Dipeptide-binding Protein, Domain 1"/>
    <property type="match status" value="1"/>
</dbReference>
<dbReference type="InterPro" id="IPR000914">
    <property type="entry name" value="SBP_5_dom"/>
</dbReference>
<evidence type="ECO:0000256" key="1">
    <source>
        <dbReference type="ARBA" id="ARBA00005695"/>
    </source>
</evidence>
<reference evidence="7" key="1">
    <citation type="submission" date="2024-07" db="EMBL/GenBank/DDBJ databases">
        <title>Identification and characteristics of an arsenic-resistant bacterial isolate, which belongs to a novel species.</title>
        <authorList>
            <person name="Juszczyk A."/>
            <person name="Kowalczyk A."/>
            <person name="Was K."/>
            <person name="Kosowicz W."/>
            <person name="Budzyn A."/>
            <person name="Latowski D."/>
        </authorList>
    </citation>
    <scope>NUCLEOTIDE SEQUENCE</scope>
    <source>
        <strain evidence="7">As8PL</strain>
    </source>
</reference>
<dbReference type="CDD" id="cd08514">
    <property type="entry name" value="PBP2_AppA_like"/>
    <property type="match status" value="1"/>
</dbReference>
<dbReference type="PIRSF" id="PIRSF002741">
    <property type="entry name" value="MppA"/>
    <property type="match status" value="1"/>
</dbReference>
<feature type="signal peptide" evidence="5">
    <location>
        <begin position="1"/>
        <end position="21"/>
    </location>
</feature>
<dbReference type="EMBL" id="CP162551">
    <property type="protein sequence ID" value="XDI35705.1"/>
    <property type="molecule type" value="Genomic_DNA"/>
</dbReference>
<evidence type="ECO:0000256" key="4">
    <source>
        <dbReference type="SAM" id="MobiDB-lite"/>
    </source>
</evidence>
<dbReference type="GO" id="GO:0042597">
    <property type="term" value="C:periplasmic space"/>
    <property type="evidence" value="ECO:0007669"/>
    <property type="project" value="UniProtKB-ARBA"/>
</dbReference>
<accession>A0AB39BQK4</accession>
<evidence type="ECO:0000256" key="3">
    <source>
        <dbReference type="ARBA" id="ARBA00022729"/>
    </source>
</evidence>
<evidence type="ECO:0000313" key="7">
    <source>
        <dbReference type="EMBL" id="XDI35705.1"/>
    </source>
</evidence>